<feature type="compositionally biased region" description="Pro residues" evidence="1">
    <location>
        <begin position="138"/>
        <end position="158"/>
    </location>
</feature>
<dbReference type="Proteomes" id="UP000064967">
    <property type="component" value="Chromosome"/>
</dbReference>
<evidence type="ECO:0000256" key="1">
    <source>
        <dbReference type="SAM" id="MobiDB-lite"/>
    </source>
</evidence>
<keyword evidence="3" id="KW-1185">Reference proteome</keyword>
<accession>A0A0K1PV78</accession>
<dbReference type="KEGG" id="llu:AKJ09_04099"/>
<protein>
    <submittedName>
        <fullName evidence="2">Uncharacterized protein</fullName>
    </submittedName>
</protein>
<gene>
    <name evidence="2" type="ORF">AKJ09_04099</name>
</gene>
<dbReference type="STRING" id="1391654.AKJ09_04099"/>
<proteinExistence type="predicted"/>
<name>A0A0K1PV78_9BACT</name>
<feature type="region of interest" description="Disordered" evidence="1">
    <location>
        <begin position="127"/>
        <end position="164"/>
    </location>
</feature>
<dbReference type="AlphaFoldDB" id="A0A0K1PV78"/>
<dbReference type="EMBL" id="CP012333">
    <property type="protein sequence ID" value="AKU97435.1"/>
    <property type="molecule type" value="Genomic_DNA"/>
</dbReference>
<evidence type="ECO:0000313" key="3">
    <source>
        <dbReference type="Proteomes" id="UP000064967"/>
    </source>
</evidence>
<organism evidence="2 3">
    <name type="scientific">Labilithrix luteola</name>
    <dbReference type="NCBI Taxonomy" id="1391654"/>
    <lineage>
        <taxon>Bacteria</taxon>
        <taxon>Pseudomonadati</taxon>
        <taxon>Myxococcota</taxon>
        <taxon>Polyangia</taxon>
        <taxon>Polyangiales</taxon>
        <taxon>Labilitrichaceae</taxon>
        <taxon>Labilithrix</taxon>
    </lineage>
</organism>
<reference evidence="2 3" key="1">
    <citation type="submission" date="2015-08" db="EMBL/GenBank/DDBJ databases">
        <authorList>
            <person name="Babu N.S."/>
            <person name="Beckwith C.J."/>
            <person name="Beseler K.G."/>
            <person name="Brison A."/>
            <person name="Carone J.V."/>
            <person name="Caskin T.P."/>
            <person name="Diamond M."/>
            <person name="Durham M.E."/>
            <person name="Foxe J.M."/>
            <person name="Go M."/>
            <person name="Henderson B.A."/>
            <person name="Jones I.B."/>
            <person name="McGettigan J.A."/>
            <person name="Micheletti S.J."/>
            <person name="Nasrallah M.E."/>
            <person name="Ortiz D."/>
            <person name="Piller C.R."/>
            <person name="Privatt S.R."/>
            <person name="Schneider S.L."/>
            <person name="Sharp S."/>
            <person name="Smith T.C."/>
            <person name="Stanton J.D."/>
            <person name="Ullery H.E."/>
            <person name="Wilson R.J."/>
            <person name="Serrano M.G."/>
            <person name="Buck G."/>
            <person name="Lee V."/>
            <person name="Wang Y."/>
            <person name="Carvalho R."/>
            <person name="Voegtly L."/>
            <person name="Shi R."/>
            <person name="Duckworth R."/>
            <person name="Johnson A."/>
            <person name="Loviza R."/>
            <person name="Walstead R."/>
            <person name="Shah Z."/>
            <person name="Kiflezghi M."/>
            <person name="Wade K."/>
            <person name="Ball S.L."/>
            <person name="Bradley K.W."/>
            <person name="Asai D.J."/>
            <person name="Bowman C.A."/>
            <person name="Russell D.A."/>
            <person name="Pope W.H."/>
            <person name="Jacobs-Sera D."/>
            <person name="Hendrix R.W."/>
            <person name="Hatfull G.F."/>
        </authorList>
    </citation>
    <scope>NUCLEOTIDE SEQUENCE [LARGE SCALE GENOMIC DNA]</scope>
    <source>
        <strain evidence="2 3">DSM 27648</strain>
    </source>
</reference>
<evidence type="ECO:0000313" key="2">
    <source>
        <dbReference type="EMBL" id="AKU97435.1"/>
    </source>
</evidence>
<sequence>MLGLTSYVPGALADPAPAHALEATRVWLDWETGPGTEGCISRDDAAKEVERTLGRRVFVAREEAERTLHVQLERAETPSRYSAHMTLLSARGTPLGERDITIESTSCAGATDGITLALSIMADLARTREEEEEAKTPPAMPPSPPVATTPPPVRPPPRPAEKRNERRWQGFVGFGPAVTFDGNADFAPGLHVFGLVDPPGFLPLALSGLQTVRPFDTPQGGTFWQSTSQIDASVCAPSLRRGKFELDGCLGPQATLYVAWGSGLMENRSGVSATFGGALRVYGTVAVARGVRLFGTLGLSATPQRIDIKTLDLNGQKMSIHETSTVTAVSSIGVALDIF</sequence>